<dbReference type="Gene3D" id="1.10.287.3990">
    <property type="match status" value="1"/>
</dbReference>
<dbReference type="InterPro" id="IPR036465">
    <property type="entry name" value="vWFA_dom_sf"/>
</dbReference>
<gene>
    <name evidence="1" type="primary">RvY_01772-1</name>
    <name evidence="1" type="synonym">RvY_01772.1</name>
    <name evidence="1" type="ORF">RvY_01772</name>
</gene>
<dbReference type="GO" id="GO:0008540">
    <property type="term" value="C:proteasome regulatory particle, base subcomplex"/>
    <property type="evidence" value="ECO:0007669"/>
    <property type="project" value="TreeGrafter"/>
</dbReference>
<reference evidence="1 2" key="1">
    <citation type="journal article" date="2016" name="Nat. Commun.">
        <title>Extremotolerant tardigrade genome and improved radiotolerance of human cultured cells by tardigrade-unique protein.</title>
        <authorList>
            <person name="Hashimoto T."/>
            <person name="Horikawa D.D."/>
            <person name="Saito Y."/>
            <person name="Kuwahara H."/>
            <person name="Kozuka-Hata H."/>
            <person name="Shin-I T."/>
            <person name="Minakuchi Y."/>
            <person name="Ohishi K."/>
            <person name="Motoyama A."/>
            <person name="Aizu T."/>
            <person name="Enomoto A."/>
            <person name="Kondo K."/>
            <person name="Tanaka S."/>
            <person name="Hara Y."/>
            <person name="Koshikawa S."/>
            <person name="Sagara H."/>
            <person name="Miura T."/>
            <person name="Yokobori S."/>
            <person name="Miyagawa K."/>
            <person name="Suzuki Y."/>
            <person name="Kubo T."/>
            <person name="Oyama M."/>
            <person name="Kohara Y."/>
            <person name="Fujiyama A."/>
            <person name="Arakawa K."/>
            <person name="Katayama T."/>
            <person name="Toyoda A."/>
            <person name="Kunieda T."/>
        </authorList>
    </citation>
    <scope>NUCLEOTIDE SEQUENCE [LARGE SCALE GENOMIC DNA]</scope>
    <source>
        <strain evidence="1 2">YOKOZUNA-1</strain>
    </source>
</reference>
<protein>
    <recommendedName>
        <fullName evidence="3">26S proteasome non-ATPase regulatory subunit 4</fullName>
    </recommendedName>
</protein>
<dbReference type="OrthoDB" id="1731724at2759"/>
<evidence type="ECO:0000313" key="2">
    <source>
        <dbReference type="Proteomes" id="UP000186922"/>
    </source>
</evidence>
<name>A0A1D1US75_RAMVA</name>
<organism evidence="1 2">
    <name type="scientific">Ramazzottius varieornatus</name>
    <name type="common">Water bear</name>
    <name type="synonym">Tardigrade</name>
    <dbReference type="NCBI Taxonomy" id="947166"/>
    <lineage>
        <taxon>Eukaryota</taxon>
        <taxon>Metazoa</taxon>
        <taxon>Ecdysozoa</taxon>
        <taxon>Tardigrada</taxon>
        <taxon>Eutardigrada</taxon>
        <taxon>Parachela</taxon>
        <taxon>Hypsibioidea</taxon>
        <taxon>Ramazzottiidae</taxon>
        <taxon>Ramazzottius</taxon>
    </lineage>
</organism>
<dbReference type="PANTHER" id="PTHR10223">
    <property type="entry name" value="26S PROTEASOME NON-ATPASE REGULATORY SUBUNIT 4"/>
    <property type="match status" value="1"/>
</dbReference>
<dbReference type="EMBL" id="BDGG01000001">
    <property type="protein sequence ID" value="GAU89193.1"/>
    <property type="molecule type" value="Genomic_DNA"/>
</dbReference>
<dbReference type="Pfam" id="PF02809">
    <property type="entry name" value="UIM"/>
    <property type="match status" value="2"/>
</dbReference>
<dbReference type="InterPro" id="IPR027040">
    <property type="entry name" value="PSMD4"/>
</dbReference>
<dbReference type="AlphaFoldDB" id="A0A1D1US75"/>
<evidence type="ECO:0008006" key="3">
    <source>
        <dbReference type="Google" id="ProtNLM"/>
    </source>
</evidence>
<proteinExistence type="predicted"/>
<dbReference type="Proteomes" id="UP000186922">
    <property type="component" value="Unassembled WGS sequence"/>
</dbReference>
<accession>A0A1D1US75</accession>
<dbReference type="GO" id="GO:0043161">
    <property type="term" value="P:proteasome-mediated ubiquitin-dependent protein catabolic process"/>
    <property type="evidence" value="ECO:0007669"/>
    <property type="project" value="TreeGrafter"/>
</dbReference>
<dbReference type="InterPro" id="IPR003903">
    <property type="entry name" value="UIM_dom"/>
</dbReference>
<dbReference type="Gene3D" id="6.10.300.40">
    <property type="match status" value="1"/>
</dbReference>
<sequence length="198" mass="21063">MRIIVFVGSPISEDEKELVKTAKRLKKEKVSVDVICFGQEGDNSTKLGQFIATLNGKEGAGSHLLTVPPGQGLVEALASSVLFHTEDGPPVVAAGGSDPFGMDHYEDPELAMALRVSMEEQRARENAQMGGTVGPTQPPRGNGVFGSVLTEEADNAAVQKSTTEGADVENMTEQEQLAHAMRLSLCEPSIHGTLLTFE</sequence>
<dbReference type="GO" id="GO:0005829">
    <property type="term" value="C:cytosol"/>
    <property type="evidence" value="ECO:0007669"/>
    <property type="project" value="TreeGrafter"/>
</dbReference>
<dbReference type="STRING" id="947166.A0A1D1US75"/>
<dbReference type="PANTHER" id="PTHR10223:SF0">
    <property type="entry name" value="26S PROTEASOME NON-ATPASE REGULATORY SUBUNIT 4"/>
    <property type="match status" value="1"/>
</dbReference>
<comment type="caution">
    <text evidence="1">The sequence shown here is derived from an EMBL/GenBank/DDBJ whole genome shotgun (WGS) entry which is preliminary data.</text>
</comment>
<dbReference type="GO" id="GO:0031593">
    <property type="term" value="F:polyubiquitin modification-dependent protein binding"/>
    <property type="evidence" value="ECO:0007669"/>
    <property type="project" value="TreeGrafter"/>
</dbReference>
<evidence type="ECO:0000313" key="1">
    <source>
        <dbReference type="EMBL" id="GAU89193.1"/>
    </source>
</evidence>
<keyword evidence="2" id="KW-1185">Reference proteome</keyword>
<dbReference type="GO" id="GO:0005634">
    <property type="term" value="C:nucleus"/>
    <property type="evidence" value="ECO:0007669"/>
    <property type="project" value="TreeGrafter"/>
</dbReference>
<dbReference type="PROSITE" id="PS50330">
    <property type="entry name" value="UIM"/>
    <property type="match status" value="1"/>
</dbReference>
<dbReference type="Gene3D" id="3.40.50.410">
    <property type="entry name" value="von Willebrand factor, type A domain"/>
    <property type="match status" value="1"/>
</dbReference>